<proteinExistence type="predicted"/>
<protein>
    <submittedName>
        <fullName evidence="1">Uncharacterized protein</fullName>
    </submittedName>
</protein>
<name>A0ABR5IDF7_9ACTN</name>
<reference evidence="1 2" key="1">
    <citation type="submission" date="2015-05" db="EMBL/GenBank/DDBJ databases">
        <title>Draft genome sequence of the bacterium Gordonia jacobaea a new member of the Gordonia genus.</title>
        <authorList>
            <person name="Jimenez-Galisteo G."/>
            <person name="Dominguez A."/>
            <person name="Munoz E."/>
            <person name="Vinas M."/>
        </authorList>
    </citation>
    <scope>NUCLEOTIDE SEQUENCE [LARGE SCALE GENOMIC DNA]</scope>
    <source>
        <strain evidence="2">mv1</strain>
    </source>
</reference>
<accession>A0ABR5IDF7</accession>
<evidence type="ECO:0000313" key="1">
    <source>
        <dbReference type="EMBL" id="KNA91709.1"/>
    </source>
</evidence>
<dbReference type="EMBL" id="LDTZ01000016">
    <property type="protein sequence ID" value="KNA91709.1"/>
    <property type="molecule type" value="Genomic_DNA"/>
</dbReference>
<keyword evidence="2" id="KW-1185">Reference proteome</keyword>
<gene>
    <name evidence="1" type="ORF">ABW18_09215</name>
</gene>
<dbReference type="Proteomes" id="UP000037247">
    <property type="component" value="Unassembled WGS sequence"/>
</dbReference>
<comment type="caution">
    <text evidence="1">The sequence shown here is derived from an EMBL/GenBank/DDBJ whole genome shotgun (WGS) entry which is preliminary data.</text>
</comment>
<organism evidence="1 2">
    <name type="scientific">Gordonia jacobaea</name>
    <dbReference type="NCBI Taxonomy" id="122202"/>
    <lineage>
        <taxon>Bacteria</taxon>
        <taxon>Bacillati</taxon>
        <taxon>Actinomycetota</taxon>
        <taxon>Actinomycetes</taxon>
        <taxon>Mycobacteriales</taxon>
        <taxon>Gordoniaceae</taxon>
        <taxon>Gordonia</taxon>
    </lineage>
</organism>
<evidence type="ECO:0000313" key="2">
    <source>
        <dbReference type="Proteomes" id="UP000037247"/>
    </source>
</evidence>
<sequence length="217" mass="23182">MLIEAIEVEKLIVIPGLDVLLAEPERFGLINETSAALRQAVDRHETAVDVLIGMLIDSIGDDESAADQLNNAPVVLPVRALQSIVDDYRDSNDVAKVDMVRLAFLFVAVHALTDPTNCATASRNLNLVPPPLHRDRAVLGRVMAHALPTFTARDRDLFAVYVSKASAFFAVPAPASPTSEDDGATDLAIVRYNAHALRTSCQHVGLGGNAVRVAGLG</sequence>